<evidence type="ECO:0000313" key="3">
    <source>
        <dbReference type="EMBL" id="EGJ99621.1"/>
    </source>
</evidence>
<dbReference type="InterPro" id="IPR012334">
    <property type="entry name" value="Pectin_lyas_fold"/>
</dbReference>
<dbReference type="InterPro" id="IPR039448">
    <property type="entry name" value="Beta_helix"/>
</dbReference>
<evidence type="ECO:0000259" key="2">
    <source>
        <dbReference type="Pfam" id="PF13229"/>
    </source>
</evidence>
<dbReference type="Gene3D" id="2.160.20.10">
    <property type="entry name" value="Single-stranded right-handed beta-helix, Pectin lyase-like"/>
    <property type="match status" value="2"/>
</dbReference>
<proteinExistence type="predicted"/>
<evidence type="ECO:0000313" key="4">
    <source>
        <dbReference type="Proteomes" id="UP000004913"/>
    </source>
</evidence>
<gene>
    <name evidence="3" type="ORF">HMPREF9455_03990</name>
</gene>
<dbReference type="InterPro" id="IPR051801">
    <property type="entry name" value="GH28_Enzymes"/>
</dbReference>
<dbReference type="Pfam" id="PF13229">
    <property type="entry name" value="Beta_helix"/>
    <property type="match status" value="1"/>
</dbReference>
<feature type="signal peptide" evidence="1">
    <location>
        <begin position="1"/>
        <end position="25"/>
    </location>
</feature>
<organism evidence="3 4">
    <name type="scientific">Dysgonomonas gadei ATCC BAA-286</name>
    <dbReference type="NCBI Taxonomy" id="742766"/>
    <lineage>
        <taxon>Bacteria</taxon>
        <taxon>Pseudomonadati</taxon>
        <taxon>Bacteroidota</taxon>
        <taxon>Bacteroidia</taxon>
        <taxon>Bacteroidales</taxon>
        <taxon>Dysgonomonadaceae</taxon>
        <taxon>Dysgonomonas</taxon>
    </lineage>
</organism>
<dbReference type="SMART" id="SM00710">
    <property type="entry name" value="PbH1"/>
    <property type="match status" value="5"/>
</dbReference>
<dbReference type="PROSITE" id="PS51257">
    <property type="entry name" value="PROKAR_LIPOPROTEIN"/>
    <property type="match status" value="1"/>
</dbReference>
<evidence type="ECO:0000256" key="1">
    <source>
        <dbReference type="SAM" id="SignalP"/>
    </source>
</evidence>
<keyword evidence="1" id="KW-0732">Signal</keyword>
<accession>F5J3S3</accession>
<dbReference type="STRING" id="742766.HMPREF9455_03990"/>
<feature type="chain" id="PRO_5003324318" description="Right handed beta helix domain-containing protein" evidence="1">
    <location>
        <begin position="26"/>
        <end position="568"/>
    </location>
</feature>
<protein>
    <recommendedName>
        <fullName evidence="2">Right handed beta helix domain-containing protein</fullName>
    </recommendedName>
</protein>
<feature type="domain" description="Right handed beta helix" evidence="2">
    <location>
        <begin position="417"/>
        <end position="561"/>
    </location>
</feature>
<dbReference type="AlphaFoldDB" id="F5J3S3"/>
<dbReference type="Proteomes" id="UP000004913">
    <property type="component" value="Unassembled WGS sequence"/>
</dbReference>
<reference evidence="3 4" key="1">
    <citation type="submission" date="2011-04" db="EMBL/GenBank/DDBJ databases">
        <title>The Genome Sequence of Dysgonomonas gadei ATCC BAA-286.</title>
        <authorList>
            <consortium name="The Broad Institute Genome Sequencing Platform"/>
            <person name="Earl A."/>
            <person name="Ward D."/>
            <person name="Feldgarden M."/>
            <person name="Gevers D."/>
            <person name="Pudlo N."/>
            <person name="Martens E."/>
            <person name="Allen-Vercoe E."/>
            <person name="Young S.K."/>
            <person name="Zeng Q."/>
            <person name="Gargeya S."/>
            <person name="Fitzgerald M."/>
            <person name="Haas B."/>
            <person name="Abouelleil A."/>
            <person name="Alvarado L."/>
            <person name="Arachchi H.M."/>
            <person name="Berlin A."/>
            <person name="Brown A."/>
            <person name="Chapman S.B."/>
            <person name="Chen Z."/>
            <person name="Dunbar C."/>
            <person name="Freedman E."/>
            <person name="Gearin G."/>
            <person name="Gellesch M."/>
            <person name="Goldberg J."/>
            <person name="Griggs A."/>
            <person name="Gujja S."/>
            <person name="Heiman D."/>
            <person name="Howarth C."/>
            <person name="Larson L."/>
            <person name="Lui A."/>
            <person name="MacDonald P.J.P."/>
            <person name="Mehta T."/>
            <person name="Montmayeur A."/>
            <person name="Murphy C."/>
            <person name="Neiman D."/>
            <person name="Pearson M."/>
            <person name="Priest M."/>
            <person name="Roberts A."/>
            <person name="Saif S."/>
            <person name="Shea T."/>
            <person name="Shenoy N."/>
            <person name="Sisk P."/>
            <person name="Stolte C."/>
            <person name="Sykes S."/>
            <person name="Yandava C."/>
            <person name="Wortman J."/>
            <person name="Nusbaum C."/>
            <person name="Birren B."/>
        </authorList>
    </citation>
    <scope>NUCLEOTIDE SEQUENCE [LARGE SCALE GENOMIC DNA]</scope>
    <source>
        <strain evidence="3 4">ATCC BAA-286</strain>
    </source>
</reference>
<name>F5J3S3_9BACT</name>
<dbReference type="eggNOG" id="COG5434">
    <property type="taxonomic scope" value="Bacteria"/>
</dbReference>
<keyword evidence="4" id="KW-1185">Reference proteome</keyword>
<comment type="caution">
    <text evidence="3">The sequence shown here is derived from an EMBL/GenBank/DDBJ whole genome shotgun (WGS) entry which is preliminary data.</text>
</comment>
<sequence>MMNKIYLLFITACCILLAFSFSCESKESKTVFNLKDFGAIPDDGEDDSEAFMLALNKCRENPGSILVIPPGNYNYSDAKAMEFEYKGINGQYGEDVQGYFFKPKGEYVIALDLDNFRDITIEAEGATLVQEGWYEAVSITNAKNVEIKGLKLTHKRPPFTTGEVIESTTTYFDMKIDTALYPYLTDKITGRVHYYDVEKQRIYTGNRVEKKELLPDGQTVRIYTQTRPGVGDMCILRHCAHNRAGILIKESSGITLENVTIHSQPGMGIVGHRSENIVMRNLQVIPAPGTVTSSNTDATHFTSCKGKILFDACKFGGQGDDCTNIHNYYWSIYKESGNDVCITVENADLHALSLDYPDVGDTLALVSKDKLTPVEYYIAQKVSTSVEDWKVVVILDKPIKYDVNEYYMSNLTRRPSVDILNNTVRSHMARAFLIKTRNVRIAGNVVQSSSGSAIQLGAEAGWREGAPVENVVIENNWFIDCGYGHGRQSGSTISAEVNGIRKTTDRLNKNIIIRNNVIQAVGETAIYISDTDGVEIRDNEISGSNKAIQVKNSVNVDIKNNGALAVEQ</sequence>
<dbReference type="PANTHER" id="PTHR31339:SF9">
    <property type="entry name" value="PLASMIN AND FIBRONECTIN-BINDING PROTEIN A"/>
    <property type="match status" value="1"/>
</dbReference>
<dbReference type="SUPFAM" id="SSF51126">
    <property type="entry name" value="Pectin lyase-like"/>
    <property type="match status" value="1"/>
</dbReference>
<dbReference type="InterPro" id="IPR006626">
    <property type="entry name" value="PbH1"/>
</dbReference>
<dbReference type="HOGENOM" id="CLU_488201_0_0_10"/>
<dbReference type="PANTHER" id="PTHR31339">
    <property type="entry name" value="PECTIN LYASE-RELATED"/>
    <property type="match status" value="1"/>
</dbReference>
<dbReference type="EMBL" id="ADLV01000055">
    <property type="protein sequence ID" value="EGJ99621.1"/>
    <property type="molecule type" value="Genomic_DNA"/>
</dbReference>
<dbReference type="InterPro" id="IPR011050">
    <property type="entry name" value="Pectin_lyase_fold/virulence"/>
</dbReference>
<dbReference type="RefSeq" id="WP_006801526.1">
    <property type="nucleotide sequence ID" value="NZ_GL891994.1"/>
</dbReference>